<dbReference type="Gene3D" id="3.20.20.70">
    <property type="entry name" value="Aldolase class I"/>
    <property type="match status" value="1"/>
</dbReference>
<dbReference type="GO" id="GO:0046872">
    <property type="term" value="F:metal ion binding"/>
    <property type="evidence" value="ECO:0007669"/>
    <property type="project" value="UniProtKB-KW"/>
</dbReference>
<dbReference type="Pfam" id="PF04055">
    <property type="entry name" value="Radical_SAM"/>
    <property type="match status" value="1"/>
</dbReference>
<evidence type="ECO:0000259" key="9">
    <source>
        <dbReference type="PROSITE" id="PS51379"/>
    </source>
</evidence>
<protein>
    <submittedName>
        <fullName evidence="11">Pyruvate formate-lyase activating enzyme</fullName>
        <ecNumber evidence="11">1.97.1.4</ecNumber>
    </submittedName>
</protein>
<evidence type="ECO:0000256" key="2">
    <source>
        <dbReference type="ARBA" id="ARBA00009777"/>
    </source>
</evidence>
<dbReference type="AlphaFoldDB" id="A0A0W8FUD1"/>
<reference evidence="11" key="1">
    <citation type="journal article" date="2015" name="Proc. Natl. Acad. Sci. U.S.A.">
        <title>Networks of energetic and metabolic interactions define dynamics in microbial communities.</title>
        <authorList>
            <person name="Embree M."/>
            <person name="Liu J.K."/>
            <person name="Al-Bassam M.M."/>
            <person name="Zengler K."/>
        </authorList>
    </citation>
    <scope>NUCLEOTIDE SEQUENCE</scope>
</reference>
<comment type="cofactor">
    <cofactor evidence="1">
        <name>[4Fe-4S] cluster</name>
        <dbReference type="ChEBI" id="CHEBI:49883"/>
    </cofactor>
</comment>
<keyword evidence="11" id="KW-0670">Pyruvate</keyword>
<evidence type="ECO:0000259" key="10">
    <source>
        <dbReference type="PROSITE" id="PS51918"/>
    </source>
</evidence>
<dbReference type="PANTHER" id="PTHR30352">
    <property type="entry name" value="PYRUVATE FORMATE-LYASE-ACTIVATING ENZYME"/>
    <property type="match status" value="1"/>
</dbReference>
<dbReference type="PANTHER" id="PTHR30352:SF4">
    <property type="entry name" value="PYRUVATE FORMATE-LYASE 2-ACTIVATING ENZYME"/>
    <property type="match status" value="1"/>
</dbReference>
<evidence type="ECO:0000256" key="7">
    <source>
        <dbReference type="ARBA" id="ARBA00023004"/>
    </source>
</evidence>
<evidence type="ECO:0000256" key="8">
    <source>
        <dbReference type="ARBA" id="ARBA00023014"/>
    </source>
</evidence>
<evidence type="ECO:0000256" key="4">
    <source>
        <dbReference type="ARBA" id="ARBA00022691"/>
    </source>
</evidence>
<evidence type="ECO:0000256" key="5">
    <source>
        <dbReference type="ARBA" id="ARBA00022723"/>
    </source>
</evidence>
<dbReference type="GO" id="GO:0016829">
    <property type="term" value="F:lyase activity"/>
    <property type="evidence" value="ECO:0007669"/>
    <property type="project" value="UniProtKB-KW"/>
</dbReference>
<dbReference type="SFLD" id="SFLDS00029">
    <property type="entry name" value="Radical_SAM"/>
    <property type="match status" value="1"/>
</dbReference>
<evidence type="ECO:0000256" key="3">
    <source>
        <dbReference type="ARBA" id="ARBA00022485"/>
    </source>
</evidence>
<dbReference type="InterPro" id="IPR012839">
    <property type="entry name" value="Organic_radical_activase"/>
</dbReference>
<dbReference type="CDD" id="cd01335">
    <property type="entry name" value="Radical_SAM"/>
    <property type="match status" value="1"/>
</dbReference>
<dbReference type="PROSITE" id="PS51918">
    <property type="entry name" value="RADICAL_SAM"/>
    <property type="match status" value="1"/>
</dbReference>
<dbReference type="InterPro" id="IPR001989">
    <property type="entry name" value="Radical_activat_CS"/>
</dbReference>
<feature type="domain" description="Radical SAM core" evidence="10">
    <location>
        <begin position="31"/>
        <end position="318"/>
    </location>
</feature>
<dbReference type="InterPro" id="IPR034457">
    <property type="entry name" value="Organic_radical-activating"/>
</dbReference>
<dbReference type="SFLD" id="SFLDG01066">
    <property type="entry name" value="organic_radical-activating_enz"/>
    <property type="match status" value="1"/>
</dbReference>
<comment type="caution">
    <text evidence="11">The sequence shown here is derived from an EMBL/GenBank/DDBJ whole genome shotgun (WGS) entry which is preliminary data.</text>
</comment>
<dbReference type="GO" id="GO:0051539">
    <property type="term" value="F:4 iron, 4 sulfur cluster binding"/>
    <property type="evidence" value="ECO:0007669"/>
    <property type="project" value="UniProtKB-KW"/>
</dbReference>
<dbReference type="PIRSF" id="PIRSF000371">
    <property type="entry name" value="PFL_act_enz"/>
    <property type="match status" value="1"/>
</dbReference>
<proteinExistence type="inferred from homology"/>
<dbReference type="InterPro" id="IPR007197">
    <property type="entry name" value="rSAM"/>
</dbReference>
<feature type="domain" description="4Fe-4S ferredoxin-type" evidence="9">
    <location>
        <begin position="62"/>
        <end position="91"/>
    </location>
</feature>
<dbReference type="Pfam" id="PF00037">
    <property type="entry name" value="Fer4"/>
    <property type="match status" value="1"/>
</dbReference>
<dbReference type="EC" id="1.97.1.4" evidence="11"/>
<sequence>MKVDIKLKDKTLKESGETTGIVFNFQQFSIQDGPGLRTTMFVKGCPLHCPWCSNPESIYPSYQIKAVQDKCRGCGECLKVCKTGALSHDENHQIVLDYSKCNHCLDCVDACNYKAITGMGIRVTVKEAVGELMKDKPFYDNTGGGVTISGGEPLMQPEFVAEVFGELKKNGVHTALDTTGYAKWNIVKKVTKDVDLLLYDIKHLDSKRHQEVLGVKNEVILENLNKLAGKTNIWLRVPLVPGFNDDLDMADKIVEIGKQVQAKKVYFLPLHRWGEHKYCSLGYDGSAYAKIRDFTDEELEKWKDHFKSFSDYVIFGKA</sequence>
<dbReference type="GO" id="GO:0043365">
    <property type="term" value="F:[formate-C-acetyltransferase]-activating enzyme activity"/>
    <property type="evidence" value="ECO:0007669"/>
    <property type="project" value="UniProtKB-EC"/>
</dbReference>
<dbReference type="PROSITE" id="PS51379">
    <property type="entry name" value="4FE4S_FER_2"/>
    <property type="match status" value="2"/>
</dbReference>
<gene>
    <name evidence="11" type="ORF">ASZ90_005640</name>
</gene>
<dbReference type="SUPFAM" id="SSF102114">
    <property type="entry name" value="Radical SAM enzymes"/>
    <property type="match status" value="1"/>
</dbReference>
<feature type="domain" description="4Fe-4S ferredoxin-type" evidence="9">
    <location>
        <begin position="92"/>
        <end position="121"/>
    </location>
</feature>
<keyword evidence="7" id="KW-0408">Iron</keyword>
<keyword evidence="11" id="KW-0456">Lyase</keyword>
<dbReference type="EMBL" id="LNQE01000844">
    <property type="protein sequence ID" value="KUG24528.1"/>
    <property type="molecule type" value="Genomic_DNA"/>
</dbReference>
<dbReference type="SUPFAM" id="SSF54862">
    <property type="entry name" value="4Fe-4S ferredoxins"/>
    <property type="match status" value="1"/>
</dbReference>
<keyword evidence="3" id="KW-0004">4Fe-4S</keyword>
<accession>A0A0W8FUD1</accession>
<dbReference type="InterPro" id="IPR013785">
    <property type="entry name" value="Aldolase_TIM"/>
</dbReference>
<dbReference type="NCBIfam" id="TIGR02494">
    <property type="entry name" value="PFLE_PFLC"/>
    <property type="match status" value="1"/>
</dbReference>
<dbReference type="Gene3D" id="3.30.70.20">
    <property type="match status" value="1"/>
</dbReference>
<evidence type="ECO:0000313" key="11">
    <source>
        <dbReference type="EMBL" id="KUG24528.1"/>
    </source>
</evidence>
<name>A0A0W8FUD1_9ZZZZ</name>
<keyword evidence="8" id="KW-0411">Iron-sulfur</keyword>
<dbReference type="InterPro" id="IPR040074">
    <property type="entry name" value="BssD/PflA/YjjW"/>
</dbReference>
<dbReference type="InterPro" id="IPR058240">
    <property type="entry name" value="rSAM_sf"/>
</dbReference>
<keyword evidence="4" id="KW-0949">S-adenosyl-L-methionine</keyword>
<dbReference type="Pfam" id="PF13353">
    <property type="entry name" value="Fer4_12"/>
    <property type="match status" value="1"/>
</dbReference>
<organism evidence="11">
    <name type="scientific">hydrocarbon metagenome</name>
    <dbReference type="NCBI Taxonomy" id="938273"/>
    <lineage>
        <taxon>unclassified sequences</taxon>
        <taxon>metagenomes</taxon>
        <taxon>ecological metagenomes</taxon>
    </lineage>
</organism>
<keyword evidence="6 11" id="KW-0560">Oxidoreductase</keyword>
<evidence type="ECO:0000256" key="6">
    <source>
        <dbReference type="ARBA" id="ARBA00023002"/>
    </source>
</evidence>
<dbReference type="InterPro" id="IPR017896">
    <property type="entry name" value="4Fe4S_Fe-S-bd"/>
</dbReference>
<evidence type="ECO:0000256" key="1">
    <source>
        <dbReference type="ARBA" id="ARBA00001966"/>
    </source>
</evidence>
<dbReference type="SFLD" id="SFLDG01118">
    <property type="entry name" value="activating_enzymes__group_2"/>
    <property type="match status" value="1"/>
</dbReference>
<keyword evidence="5" id="KW-0479">Metal-binding</keyword>
<comment type="similarity">
    <text evidence="2">Belongs to the organic radical-activating enzymes family.</text>
</comment>
<dbReference type="PROSITE" id="PS01087">
    <property type="entry name" value="RADICAL_ACTIVATING"/>
    <property type="match status" value="1"/>
</dbReference>